<dbReference type="EMBL" id="CP004388">
    <property type="protein sequence ID" value="AJD52484.1"/>
    <property type="molecule type" value="Genomic_DNA"/>
</dbReference>
<evidence type="ECO:0000313" key="2">
    <source>
        <dbReference type="EMBL" id="AJD52484.1"/>
    </source>
</evidence>
<dbReference type="Proteomes" id="UP000007127">
    <property type="component" value="Chromosome"/>
</dbReference>
<sequence>MKLSTKGRYAVMAMVDLADSSRDRPVALADIADRQEISLSYLEQLFGKLRKGGLVRSVRGPGGGYLLARTAEETRVADVILAVDEPIRATRCKSGSPKGCKANQGRCLTHELWEELGNQIYLYLASVSLADVVDCRVPGGARMFEPRTTKIKEPSQVAAQ</sequence>
<dbReference type="NCBIfam" id="TIGR00738">
    <property type="entry name" value="rrf2_super"/>
    <property type="match status" value="1"/>
</dbReference>
<dbReference type="GO" id="GO:0003700">
    <property type="term" value="F:DNA-binding transcription factor activity"/>
    <property type="evidence" value="ECO:0007669"/>
    <property type="project" value="TreeGrafter"/>
</dbReference>
<dbReference type="InterPro" id="IPR030489">
    <property type="entry name" value="TR_Rrf2-type_CS"/>
</dbReference>
<organism evidence="2 3">
    <name type="scientific">Thalassospira xiamenensis M-5 = DSM 17429</name>
    <dbReference type="NCBI Taxonomy" id="1123366"/>
    <lineage>
        <taxon>Bacteria</taxon>
        <taxon>Pseudomonadati</taxon>
        <taxon>Pseudomonadota</taxon>
        <taxon>Alphaproteobacteria</taxon>
        <taxon>Rhodospirillales</taxon>
        <taxon>Thalassospiraceae</taxon>
        <taxon>Thalassospira</taxon>
    </lineage>
</organism>
<dbReference type="PROSITE" id="PS01332">
    <property type="entry name" value="HTH_RRF2_1"/>
    <property type="match status" value="1"/>
</dbReference>
<dbReference type="SUPFAM" id="SSF46785">
    <property type="entry name" value="Winged helix' DNA-binding domain"/>
    <property type="match status" value="1"/>
</dbReference>
<dbReference type="InterPro" id="IPR036388">
    <property type="entry name" value="WH-like_DNA-bd_sf"/>
</dbReference>
<evidence type="ECO:0000256" key="1">
    <source>
        <dbReference type="ARBA" id="ARBA00023125"/>
    </source>
</evidence>
<evidence type="ECO:0000313" key="3">
    <source>
        <dbReference type="Proteomes" id="UP000007127"/>
    </source>
</evidence>
<dbReference type="FunFam" id="1.10.10.10:FF:000026">
    <property type="entry name" value="HTH-type transcriptional regulator IscR"/>
    <property type="match status" value="1"/>
</dbReference>
<reference evidence="2 3" key="1">
    <citation type="journal article" date="2012" name="J. Bacteriol.">
        <title>Genome sequence of Thalassospira xiamenensis type strain M-5.</title>
        <authorList>
            <person name="Lai Q."/>
            <person name="Shao Z."/>
        </authorList>
    </citation>
    <scope>NUCLEOTIDE SEQUENCE [LARGE SCALE GENOMIC DNA]</scope>
    <source>
        <strain evidence="2 3">M-5</strain>
    </source>
</reference>
<proteinExistence type="predicted"/>
<dbReference type="GO" id="GO:0005829">
    <property type="term" value="C:cytosol"/>
    <property type="evidence" value="ECO:0007669"/>
    <property type="project" value="TreeGrafter"/>
</dbReference>
<dbReference type="GeneID" id="31928044"/>
<dbReference type="InterPro" id="IPR036390">
    <property type="entry name" value="WH_DNA-bd_sf"/>
</dbReference>
<dbReference type="Pfam" id="PF02082">
    <property type="entry name" value="Rrf2"/>
    <property type="match status" value="1"/>
</dbReference>
<dbReference type="PANTHER" id="PTHR33221">
    <property type="entry name" value="WINGED HELIX-TURN-HELIX TRANSCRIPTIONAL REGULATOR, RRF2 FAMILY"/>
    <property type="match status" value="1"/>
</dbReference>
<keyword evidence="1" id="KW-0238">DNA-binding</keyword>
<dbReference type="GO" id="GO:0003677">
    <property type="term" value="F:DNA binding"/>
    <property type="evidence" value="ECO:0007669"/>
    <property type="project" value="UniProtKB-KW"/>
</dbReference>
<dbReference type="PROSITE" id="PS51197">
    <property type="entry name" value="HTH_RRF2_2"/>
    <property type="match status" value="1"/>
</dbReference>
<dbReference type="KEGG" id="txi:TH3_11840"/>
<gene>
    <name evidence="2" type="ORF">TH3_11840</name>
</gene>
<accession>A0AB72UEP4</accession>
<dbReference type="RefSeq" id="WP_007091929.1">
    <property type="nucleotide sequence ID" value="NZ_CP004388.1"/>
</dbReference>
<name>A0AB72UEP4_9PROT</name>
<dbReference type="Gene3D" id="1.10.10.10">
    <property type="entry name" value="Winged helix-like DNA-binding domain superfamily/Winged helix DNA-binding domain"/>
    <property type="match status" value="1"/>
</dbReference>
<dbReference type="PANTHER" id="PTHR33221:SF5">
    <property type="entry name" value="HTH-TYPE TRANSCRIPTIONAL REGULATOR ISCR"/>
    <property type="match status" value="1"/>
</dbReference>
<dbReference type="AlphaFoldDB" id="A0AB72UEP4"/>
<dbReference type="InterPro" id="IPR000944">
    <property type="entry name" value="Tscrpt_reg_Rrf2"/>
</dbReference>
<protein>
    <submittedName>
        <fullName evidence="2">Transcriptional regulator</fullName>
    </submittedName>
</protein>